<dbReference type="GO" id="GO:0003968">
    <property type="term" value="F:RNA-directed RNA polymerase activity"/>
    <property type="evidence" value="ECO:0007669"/>
    <property type="project" value="InterPro"/>
</dbReference>
<dbReference type="AlphaFoldDB" id="A0A8S3X0V1"/>
<dbReference type="Proteomes" id="UP000691718">
    <property type="component" value="Unassembled WGS sequence"/>
</dbReference>
<dbReference type="PROSITE" id="PS50525">
    <property type="entry name" value="RDRP_SSRNA_NEG_SEG"/>
    <property type="match status" value="1"/>
</dbReference>
<dbReference type="OrthoDB" id="7477261at2759"/>
<dbReference type="EMBL" id="CAJQZP010000858">
    <property type="protein sequence ID" value="CAG4990021.1"/>
    <property type="molecule type" value="Genomic_DNA"/>
</dbReference>
<dbReference type="GO" id="GO:0039694">
    <property type="term" value="P:viral RNA genome replication"/>
    <property type="evidence" value="ECO:0007669"/>
    <property type="project" value="InterPro"/>
</dbReference>
<sequence>MSGTYLHTNPPPYGYGSPAPHVAATVSRAHEYNSKSEDSETKMNNYDAQVENLNDFPKEGITGNFNPSIAWLFAQIFVIKNFKAIVTCMDKIINFIKKSNSDIMSKESKLSMLNQYNKEWFSKLVNRVDGEDYIPTSPGFLMGMLNAASTTVGLIAICGIDIPNTITKSLRSSDDSMTVFVADTIQALATLIGLTYSVYRLFGINPNKEKTILFPESYGEYTSWYQDGDFVGQYGVETSSLKPMGKNPQDDFNPKNDIRECNFSS</sequence>
<organism evidence="3 4">
    <name type="scientific">Parnassius apollo</name>
    <name type="common">Apollo butterfly</name>
    <name type="synonym">Papilio apollo</name>
    <dbReference type="NCBI Taxonomy" id="110799"/>
    <lineage>
        <taxon>Eukaryota</taxon>
        <taxon>Metazoa</taxon>
        <taxon>Ecdysozoa</taxon>
        <taxon>Arthropoda</taxon>
        <taxon>Hexapoda</taxon>
        <taxon>Insecta</taxon>
        <taxon>Pterygota</taxon>
        <taxon>Neoptera</taxon>
        <taxon>Endopterygota</taxon>
        <taxon>Lepidoptera</taxon>
        <taxon>Glossata</taxon>
        <taxon>Ditrysia</taxon>
        <taxon>Papilionoidea</taxon>
        <taxon>Papilionidae</taxon>
        <taxon>Parnassiinae</taxon>
        <taxon>Parnassini</taxon>
        <taxon>Parnassius</taxon>
        <taxon>Parnassius</taxon>
    </lineage>
</organism>
<keyword evidence="4" id="KW-1185">Reference proteome</keyword>
<dbReference type="InterPro" id="IPR001407">
    <property type="entry name" value="RNA_pol_PB1_influenza"/>
</dbReference>
<dbReference type="Pfam" id="PF00602">
    <property type="entry name" value="Flu_PB1"/>
    <property type="match status" value="1"/>
</dbReference>
<evidence type="ECO:0000313" key="4">
    <source>
        <dbReference type="Proteomes" id="UP000691718"/>
    </source>
</evidence>
<dbReference type="GO" id="GO:0003723">
    <property type="term" value="F:RNA binding"/>
    <property type="evidence" value="ECO:0007669"/>
    <property type="project" value="InterPro"/>
</dbReference>
<reference evidence="3" key="1">
    <citation type="submission" date="2021-04" db="EMBL/GenBank/DDBJ databases">
        <authorList>
            <person name="Tunstrom K."/>
        </authorList>
    </citation>
    <scope>NUCLEOTIDE SEQUENCE</scope>
</reference>
<accession>A0A8S3X0V1</accession>
<gene>
    <name evidence="3" type="ORF">PAPOLLO_LOCUS11895</name>
</gene>
<protein>
    <submittedName>
        <fullName evidence="3">(apollo) hypothetical protein</fullName>
    </submittedName>
</protein>
<comment type="caution">
    <text evidence="3">The sequence shown here is derived from an EMBL/GenBank/DDBJ whole genome shotgun (WGS) entry which is preliminary data.</text>
</comment>
<feature type="compositionally biased region" description="Basic and acidic residues" evidence="1">
    <location>
        <begin position="248"/>
        <end position="265"/>
    </location>
</feature>
<name>A0A8S3X0V1_PARAO</name>
<evidence type="ECO:0000313" key="3">
    <source>
        <dbReference type="EMBL" id="CAG4990021.1"/>
    </source>
</evidence>
<feature type="region of interest" description="Disordered" evidence="1">
    <location>
        <begin position="241"/>
        <end position="265"/>
    </location>
</feature>
<dbReference type="InterPro" id="IPR007099">
    <property type="entry name" value="RNA-dir_pol_NSvirus"/>
</dbReference>
<evidence type="ECO:0000259" key="2">
    <source>
        <dbReference type="PROSITE" id="PS50525"/>
    </source>
</evidence>
<feature type="domain" description="RdRp catalytic" evidence="2">
    <location>
        <begin position="38"/>
        <end position="212"/>
    </location>
</feature>
<proteinExistence type="predicted"/>
<evidence type="ECO:0000256" key="1">
    <source>
        <dbReference type="SAM" id="MobiDB-lite"/>
    </source>
</evidence>